<dbReference type="PANTHER" id="PTHR24221:SF654">
    <property type="entry name" value="ATP-BINDING CASSETTE SUB-FAMILY B MEMBER 6"/>
    <property type="match status" value="1"/>
</dbReference>
<dbReference type="AlphaFoldDB" id="A0A3L8P4C1"/>
<feature type="transmembrane region" description="Helical" evidence="10">
    <location>
        <begin position="174"/>
        <end position="194"/>
    </location>
</feature>
<evidence type="ECO:0000256" key="4">
    <source>
        <dbReference type="ARBA" id="ARBA00022692"/>
    </source>
</evidence>
<evidence type="ECO:0000256" key="5">
    <source>
        <dbReference type="ARBA" id="ARBA00022741"/>
    </source>
</evidence>
<comment type="caution">
    <text evidence="13">The sequence shown here is derived from an EMBL/GenBank/DDBJ whole genome shotgun (WGS) entry which is preliminary data.</text>
</comment>
<evidence type="ECO:0000256" key="7">
    <source>
        <dbReference type="ARBA" id="ARBA00022989"/>
    </source>
</evidence>
<evidence type="ECO:0000256" key="2">
    <source>
        <dbReference type="ARBA" id="ARBA00022448"/>
    </source>
</evidence>
<dbReference type="InterPro" id="IPR003439">
    <property type="entry name" value="ABC_transporter-like_ATP-bd"/>
</dbReference>
<dbReference type="GO" id="GO:0140359">
    <property type="term" value="F:ABC-type transporter activity"/>
    <property type="evidence" value="ECO:0007669"/>
    <property type="project" value="InterPro"/>
</dbReference>
<dbReference type="GO" id="GO:0034040">
    <property type="term" value="F:ATPase-coupled lipid transmembrane transporter activity"/>
    <property type="evidence" value="ECO:0007669"/>
    <property type="project" value="TreeGrafter"/>
</dbReference>
<protein>
    <submittedName>
        <fullName evidence="13">ABC transporter ATP-binding protein</fullName>
    </submittedName>
</protein>
<feature type="transmembrane region" description="Helical" evidence="10">
    <location>
        <begin position="30"/>
        <end position="52"/>
    </location>
</feature>
<dbReference type="InterPro" id="IPR003593">
    <property type="entry name" value="AAA+_ATPase"/>
</dbReference>
<dbReference type="InterPro" id="IPR039421">
    <property type="entry name" value="Type_1_exporter"/>
</dbReference>
<evidence type="ECO:0000259" key="11">
    <source>
        <dbReference type="PROSITE" id="PS50893"/>
    </source>
</evidence>
<keyword evidence="6 13" id="KW-0067">ATP-binding</keyword>
<keyword evidence="2" id="KW-0813">Transport</keyword>
<dbReference type="FunFam" id="3.40.50.300:FF:000299">
    <property type="entry name" value="ABC transporter ATP-binding protein/permease"/>
    <property type="match status" value="1"/>
</dbReference>
<dbReference type="PROSITE" id="PS00211">
    <property type="entry name" value="ABC_TRANSPORTER_1"/>
    <property type="match status" value="1"/>
</dbReference>
<dbReference type="Gene3D" id="1.20.1560.10">
    <property type="entry name" value="ABC transporter type 1, transmembrane domain"/>
    <property type="match status" value="1"/>
</dbReference>
<feature type="transmembrane region" description="Helical" evidence="10">
    <location>
        <begin position="73"/>
        <end position="94"/>
    </location>
</feature>
<gene>
    <name evidence="13" type="ORF">D9V37_06405</name>
</gene>
<dbReference type="GO" id="GO:0005886">
    <property type="term" value="C:plasma membrane"/>
    <property type="evidence" value="ECO:0007669"/>
    <property type="project" value="UniProtKB-SubCell"/>
</dbReference>
<dbReference type="InterPro" id="IPR011527">
    <property type="entry name" value="ABC1_TM_dom"/>
</dbReference>
<dbReference type="GO" id="GO:0005524">
    <property type="term" value="F:ATP binding"/>
    <property type="evidence" value="ECO:0007669"/>
    <property type="project" value="UniProtKB-KW"/>
</dbReference>
<dbReference type="OrthoDB" id="9806127at2"/>
<feature type="domain" description="ABC transmembrane type-1" evidence="12">
    <location>
        <begin position="33"/>
        <end position="319"/>
    </location>
</feature>
<reference evidence="13 14" key="1">
    <citation type="submission" date="2018-10" db="EMBL/GenBank/DDBJ databases">
        <title>Marmoricola sp. 4Q3S-7 whole genome shotgun sequence.</title>
        <authorList>
            <person name="Li F."/>
        </authorList>
    </citation>
    <scope>NUCLEOTIDE SEQUENCE [LARGE SCALE GENOMIC DNA]</scope>
    <source>
        <strain evidence="13 14">4Q3S-7</strain>
    </source>
</reference>
<evidence type="ECO:0000256" key="8">
    <source>
        <dbReference type="ARBA" id="ARBA00023136"/>
    </source>
</evidence>
<dbReference type="SMART" id="SM00382">
    <property type="entry name" value="AAA"/>
    <property type="match status" value="1"/>
</dbReference>
<dbReference type="PROSITE" id="PS50893">
    <property type="entry name" value="ABC_TRANSPORTER_2"/>
    <property type="match status" value="1"/>
</dbReference>
<organism evidence="13 14">
    <name type="scientific">Nocardioides mangrovicus</name>
    <dbReference type="NCBI Taxonomy" id="2478913"/>
    <lineage>
        <taxon>Bacteria</taxon>
        <taxon>Bacillati</taxon>
        <taxon>Actinomycetota</taxon>
        <taxon>Actinomycetes</taxon>
        <taxon>Propionibacteriales</taxon>
        <taxon>Nocardioidaceae</taxon>
        <taxon>Nocardioides</taxon>
    </lineage>
</organism>
<keyword evidence="8 10" id="KW-0472">Membrane</keyword>
<accession>A0A3L8P4C1</accession>
<keyword evidence="14" id="KW-1185">Reference proteome</keyword>
<dbReference type="Pfam" id="PF00664">
    <property type="entry name" value="ABC_membrane"/>
    <property type="match status" value="1"/>
</dbReference>
<dbReference type="GO" id="GO:0016887">
    <property type="term" value="F:ATP hydrolysis activity"/>
    <property type="evidence" value="ECO:0007669"/>
    <property type="project" value="InterPro"/>
</dbReference>
<evidence type="ECO:0000256" key="10">
    <source>
        <dbReference type="SAM" id="Phobius"/>
    </source>
</evidence>
<keyword evidence="7 10" id="KW-1133">Transmembrane helix</keyword>
<sequence length="597" mass="63661">MTDNLASARTGTLRDGLRVLGVAIRREPGIFTLSALGSVLFGALTVADAWVLGWATDHAIVPAFREGRVGSGVLVAVAALFLGVALLRAVGIVARRLGAGVMQYRMQAAYRREVTRQYLALPMEWHQRHPTGQLLSNANSDVEAAWSPIAPLPMAVGTIAMMVFAVVQMLVTDLVMAVVGCCVFPLVIVANVAYQRLSSPLVTRIQALRAELSEIAHESFDGALVVKTLGREAQETERFGAKARQLRDLGIRAGRIRAAFDPLLEGLPNLGILVVLGVGVLRVRGGAADAGDVVTVAYLLTIVSFPIRSIGWLVGEFPRSVVGYERVHRVLDEELETSYGGQHLTSPRHGVRLAVDHLSYSHTPGQRLLEDLDLVVEPGRTVALVGATASGKSTLASLLMRLVDPDAGAITVDGTDLRDLAHGALAEQAALVPQGTFLFDDTVRGNVTLGADVPDDAVWAALRTAQADGFVAALPHGLDSRLGERGTTLSGGQRQRLSLARALVRRPRLLVLDDATSAVDPEVEQRILAAMRESADDDAVTMVLVAYRKATIALADEVVFLADGTIADRGTHAELLARNPAYARLVNAYDAEEVPAS</sequence>
<dbReference type="EMBL" id="RDBE01000006">
    <property type="protein sequence ID" value="RLV49553.1"/>
    <property type="molecule type" value="Genomic_DNA"/>
</dbReference>
<dbReference type="InterPro" id="IPR017871">
    <property type="entry name" value="ABC_transporter-like_CS"/>
</dbReference>
<feature type="domain" description="ABC transporter" evidence="11">
    <location>
        <begin position="353"/>
        <end position="588"/>
    </location>
</feature>
<dbReference type="Proteomes" id="UP000281708">
    <property type="component" value="Unassembled WGS sequence"/>
</dbReference>
<keyword evidence="3" id="KW-1003">Cell membrane</keyword>
<dbReference type="PROSITE" id="PS50929">
    <property type="entry name" value="ABC_TM1F"/>
    <property type="match status" value="1"/>
</dbReference>
<evidence type="ECO:0000313" key="14">
    <source>
        <dbReference type="Proteomes" id="UP000281708"/>
    </source>
</evidence>
<dbReference type="SUPFAM" id="SSF90123">
    <property type="entry name" value="ABC transporter transmembrane region"/>
    <property type="match status" value="1"/>
</dbReference>
<evidence type="ECO:0000256" key="9">
    <source>
        <dbReference type="ARBA" id="ARBA00061644"/>
    </source>
</evidence>
<dbReference type="RefSeq" id="WP_121805318.1">
    <property type="nucleotide sequence ID" value="NZ_RDBE01000006.1"/>
</dbReference>
<dbReference type="InterPro" id="IPR027417">
    <property type="entry name" value="P-loop_NTPase"/>
</dbReference>
<dbReference type="Pfam" id="PF00005">
    <property type="entry name" value="ABC_tran"/>
    <property type="match status" value="1"/>
</dbReference>
<evidence type="ECO:0000256" key="3">
    <source>
        <dbReference type="ARBA" id="ARBA00022475"/>
    </source>
</evidence>
<comment type="subcellular location">
    <subcellularLocation>
        <location evidence="1">Cell membrane</location>
        <topology evidence="1">Multi-pass membrane protein</topology>
    </subcellularLocation>
</comment>
<evidence type="ECO:0000259" key="12">
    <source>
        <dbReference type="PROSITE" id="PS50929"/>
    </source>
</evidence>
<feature type="transmembrane region" description="Helical" evidence="10">
    <location>
        <begin position="145"/>
        <end position="167"/>
    </location>
</feature>
<dbReference type="InterPro" id="IPR036640">
    <property type="entry name" value="ABC1_TM_sf"/>
</dbReference>
<dbReference type="Gene3D" id="3.40.50.300">
    <property type="entry name" value="P-loop containing nucleotide triphosphate hydrolases"/>
    <property type="match status" value="1"/>
</dbReference>
<keyword evidence="4 10" id="KW-0812">Transmembrane</keyword>
<dbReference type="PANTHER" id="PTHR24221">
    <property type="entry name" value="ATP-BINDING CASSETTE SUB-FAMILY B"/>
    <property type="match status" value="1"/>
</dbReference>
<proteinExistence type="inferred from homology"/>
<evidence type="ECO:0000256" key="1">
    <source>
        <dbReference type="ARBA" id="ARBA00004651"/>
    </source>
</evidence>
<comment type="similarity">
    <text evidence="9">Belongs to the ABC transporter superfamily. Lipid exporter (TC 3.A.1.106) family.</text>
</comment>
<name>A0A3L8P4C1_9ACTN</name>
<keyword evidence="5" id="KW-0547">Nucleotide-binding</keyword>
<evidence type="ECO:0000313" key="13">
    <source>
        <dbReference type="EMBL" id="RLV49553.1"/>
    </source>
</evidence>
<dbReference type="SUPFAM" id="SSF52540">
    <property type="entry name" value="P-loop containing nucleoside triphosphate hydrolases"/>
    <property type="match status" value="1"/>
</dbReference>
<evidence type="ECO:0000256" key="6">
    <source>
        <dbReference type="ARBA" id="ARBA00022840"/>
    </source>
</evidence>